<keyword evidence="2" id="KW-1185">Reference proteome</keyword>
<name>A0ABR1ZLB6_9ROSI</name>
<evidence type="ECO:0000313" key="1">
    <source>
        <dbReference type="EMBL" id="KAK8481118.1"/>
    </source>
</evidence>
<evidence type="ECO:0000313" key="2">
    <source>
        <dbReference type="Proteomes" id="UP001396334"/>
    </source>
</evidence>
<comment type="caution">
    <text evidence="1">The sequence shown here is derived from an EMBL/GenBank/DDBJ whole genome shotgun (WGS) entry which is preliminary data.</text>
</comment>
<organism evidence="1 2">
    <name type="scientific">Hibiscus sabdariffa</name>
    <name type="common">roselle</name>
    <dbReference type="NCBI Taxonomy" id="183260"/>
    <lineage>
        <taxon>Eukaryota</taxon>
        <taxon>Viridiplantae</taxon>
        <taxon>Streptophyta</taxon>
        <taxon>Embryophyta</taxon>
        <taxon>Tracheophyta</taxon>
        <taxon>Spermatophyta</taxon>
        <taxon>Magnoliopsida</taxon>
        <taxon>eudicotyledons</taxon>
        <taxon>Gunneridae</taxon>
        <taxon>Pentapetalae</taxon>
        <taxon>rosids</taxon>
        <taxon>malvids</taxon>
        <taxon>Malvales</taxon>
        <taxon>Malvaceae</taxon>
        <taxon>Malvoideae</taxon>
        <taxon>Hibiscus</taxon>
    </lineage>
</organism>
<dbReference type="Proteomes" id="UP001396334">
    <property type="component" value="Unassembled WGS sequence"/>
</dbReference>
<dbReference type="EMBL" id="JBBPBN010000947">
    <property type="protein sequence ID" value="KAK8481118.1"/>
    <property type="molecule type" value="Genomic_DNA"/>
</dbReference>
<protein>
    <submittedName>
        <fullName evidence="1">Uncharacterized protein</fullName>
    </submittedName>
</protein>
<accession>A0ABR1ZLB6</accession>
<gene>
    <name evidence="1" type="ORF">V6N11_046758</name>
</gene>
<proteinExistence type="predicted"/>
<sequence>MNKKISIETPKSEKKMKKLKELKVREEENDSPLKKSKKNCKALELQVEVDFEPMDVKGKTKKKKESGVDDEGDEDEGKREDPNAISKFAWTGTYWSIIIFILVCC</sequence>
<reference evidence="1 2" key="1">
    <citation type="journal article" date="2024" name="G3 (Bethesda)">
        <title>Genome assembly of Hibiscus sabdariffa L. provides insights into metabolisms of medicinal natural products.</title>
        <authorList>
            <person name="Kim T."/>
        </authorList>
    </citation>
    <scope>NUCLEOTIDE SEQUENCE [LARGE SCALE GENOMIC DNA]</scope>
    <source>
        <strain evidence="1">TK-2024</strain>
        <tissue evidence="1">Old leaves</tissue>
    </source>
</reference>